<feature type="chain" id="PRO_5012250757" description="Extracellular membrane protein CFEM domain-containing protein" evidence="2">
    <location>
        <begin position="22"/>
        <end position="289"/>
    </location>
</feature>
<dbReference type="OrthoDB" id="3563695at2759"/>
<evidence type="ECO:0000313" key="4">
    <source>
        <dbReference type="Proteomes" id="UP000184330"/>
    </source>
</evidence>
<proteinExistence type="predicted"/>
<reference evidence="3 4" key="1">
    <citation type="submission" date="2016-03" db="EMBL/GenBank/DDBJ databases">
        <authorList>
            <person name="Ploux O."/>
        </authorList>
    </citation>
    <scope>NUCLEOTIDE SEQUENCE [LARGE SCALE GENOMIC DNA]</scope>
    <source>
        <strain evidence="3 4">UAMH 11012</strain>
    </source>
</reference>
<organism evidence="3 4">
    <name type="scientific">Phialocephala subalpina</name>
    <dbReference type="NCBI Taxonomy" id="576137"/>
    <lineage>
        <taxon>Eukaryota</taxon>
        <taxon>Fungi</taxon>
        <taxon>Dikarya</taxon>
        <taxon>Ascomycota</taxon>
        <taxon>Pezizomycotina</taxon>
        <taxon>Leotiomycetes</taxon>
        <taxon>Helotiales</taxon>
        <taxon>Mollisiaceae</taxon>
        <taxon>Phialocephala</taxon>
        <taxon>Phialocephala fortinii species complex</taxon>
    </lineage>
</organism>
<feature type="signal peptide" evidence="2">
    <location>
        <begin position="1"/>
        <end position="21"/>
    </location>
</feature>
<evidence type="ECO:0000256" key="1">
    <source>
        <dbReference type="SAM" id="MobiDB-lite"/>
    </source>
</evidence>
<dbReference type="EMBL" id="FJOG01000015">
    <property type="protein sequence ID" value="CZR59961.1"/>
    <property type="molecule type" value="Genomic_DNA"/>
</dbReference>
<feature type="region of interest" description="Disordered" evidence="1">
    <location>
        <begin position="192"/>
        <end position="222"/>
    </location>
</feature>
<name>A0A1L7X4K8_9HELO</name>
<dbReference type="Proteomes" id="UP000184330">
    <property type="component" value="Unassembled WGS sequence"/>
</dbReference>
<sequence length="289" mass="30004">MSSRIQILASAILALSTFALGKPLARRDTSECHAVSVTTTTATVPLTIVSTSTFTPPPSSIATKPINSSILVIETSVQATASNPAQTSASAVAPPNNCHHNNCLRQFLRHPQVSAFCATYTTTINTATTNLPDYASQCHADPTRISSACSCVVTDVVAQTSGTAQTSTILPSSKIVSTSAFAGSVTPASIASTSAKHHTRTNNGTFTTRTHHHHHSHSAVPATSSFESGMCFASVVYETFTETTTYLVTLTGSSSWAVSNATTIAPVVSSALITSDTITASASVFPSEH</sequence>
<gene>
    <name evidence="3" type="ORF">PAC_09856</name>
</gene>
<evidence type="ECO:0008006" key="5">
    <source>
        <dbReference type="Google" id="ProtNLM"/>
    </source>
</evidence>
<dbReference type="AlphaFoldDB" id="A0A1L7X4K8"/>
<accession>A0A1L7X4K8</accession>
<evidence type="ECO:0000256" key="2">
    <source>
        <dbReference type="SAM" id="SignalP"/>
    </source>
</evidence>
<keyword evidence="4" id="KW-1185">Reference proteome</keyword>
<keyword evidence="2" id="KW-0732">Signal</keyword>
<protein>
    <recommendedName>
        <fullName evidence="5">Extracellular membrane protein CFEM domain-containing protein</fullName>
    </recommendedName>
</protein>
<evidence type="ECO:0000313" key="3">
    <source>
        <dbReference type="EMBL" id="CZR59961.1"/>
    </source>
</evidence>